<feature type="non-terminal residue" evidence="1">
    <location>
        <position position="129"/>
    </location>
</feature>
<reference evidence="1 2" key="1">
    <citation type="journal article" date="2013" name="Curr. Biol.">
        <title>The Genome of the Foraminiferan Reticulomyxa filosa.</title>
        <authorList>
            <person name="Glockner G."/>
            <person name="Hulsmann N."/>
            <person name="Schleicher M."/>
            <person name="Noegel A.A."/>
            <person name="Eichinger L."/>
            <person name="Gallinger C."/>
            <person name="Pawlowski J."/>
            <person name="Sierra R."/>
            <person name="Euteneuer U."/>
            <person name="Pillet L."/>
            <person name="Moustafa A."/>
            <person name="Platzer M."/>
            <person name="Groth M."/>
            <person name="Szafranski K."/>
            <person name="Schliwa M."/>
        </authorList>
    </citation>
    <scope>NUCLEOTIDE SEQUENCE [LARGE SCALE GENOMIC DNA]</scope>
</reference>
<proteinExistence type="predicted"/>
<dbReference type="EMBL" id="ASPP01023279">
    <property type="protein sequence ID" value="ETO10664.1"/>
    <property type="molecule type" value="Genomic_DNA"/>
</dbReference>
<evidence type="ECO:0000313" key="2">
    <source>
        <dbReference type="Proteomes" id="UP000023152"/>
    </source>
</evidence>
<name>X6M9T8_RETFI</name>
<evidence type="ECO:0000313" key="1">
    <source>
        <dbReference type="EMBL" id="ETO10664.1"/>
    </source>
</evidence>
<dbReference type="AlphaFoldDB" id="X6M9T8"/>
<gene>
    <name evidence="1" type="ORF">RFI_26713</name>
</gene>
<sequence>MLWQKLHSFNNFENESFAKNTFFNFFNKFLKVKITSKKKLRFGGLFCLLFNRELMELILERLGQIHIIFSSDVTKTNDKRAFASKRVWDHISVCNGINFLKNSFVLNVPKTWTFSTVMGSMKVLTIFQQ</sequence>
<keyword evidence="2" id="KW-1185">Reference proteome</keyword>
<comment type="caution">
    <text evidence="1">The sequence shown here is derived from an EMBL/GenBank/DDBJ whole genome shotgun (WGS) entry which is preliminary data.</text>
</comment>
<protein>
    <submittedName>
        <fullName evidence="1">Uncharacterized protein</fullName>
    </submittedName>
</protein>
<organism evidence="1 2">
    <name type="scientific">Reticulomyxa filosa</name>
    <dbReference type="NCBI Taxonomy" id="46433"/>
    <lineage>
        <taxon>Eukaryota</taxon>
        <taxon>Sar</taxon>
        <taxon>Rhizaria</taxon>
        <taxon>Retaria</taxon>
        <taxon>Foraminifera</taxon>
        <taxon>Monothalamids</taxon>
        <taxon>Reticulomyxidae</taxon>
        <taxon>Reticulomyxa</taxon>
    </lineage>
</organism>
<accession>X6M9T8</accession>
<dbReference type="Proteomes" id="UP000023152">
    <property type="component" value="Unassembled WGS sequence"/>
</dbReference>